<dbReference type="InterPro" id="IPR011527">
    <property type="entry name" value="ABC1_TM_dom"/>
</dbReference>
<keyword evidence="3" id="KW-0547">Nucleotide-binding</keyword>
<dbReference type="PANTHER" id="PTHR43394:SF1">
    <property type="entry name" value="ATP-BINDING CASSETTE SUB-FAMILY B MEMBER 10, MITOCHONDRIAL"/>
    <property type="match status" value="1"/>
</dbReference>
<dbReference type="InterPro" id="IPR017871">
    <property type="entry name" value="ABC_transporter-like_CS"/>
</dbReference>
<dbReference type="SMART" id="SM00382">
    <property type="entry name" value="AAA"/>
    <property type="match status" value="1"/>
</dbReference>
<reference evidence="12" key="1">
    <citation type="journal article" date="2019" name="Int. J. Syst. Evol. Microbiol.">
        <title>The Global Catalogue of Microorganisms (GCM) 10K type strain sequencing project: providing services to taxonomists for standard genome sequencing and annotation.</title>
        <authorList>
            <consortium name="The Broad Institute Genomics Platform"/>
            <consortium name="The Broad Institute Genome Sequencing Center for Infectious Disease"/>
            <person name="Wu L."/>
            <person name="Ma J."/>
        </authorList>
    </citation>
    <scope>NUCLEOTIDE SEQUENCE [LARGE SCALE GENOMIC DNA]</scope>
    <source>
        <strain evidence="12">JCM 15900</strain>
    </source>
</reference>
<dbReference type="PROSITE" id="PS50893">
    <property type="entry name" value="ABC_TRANSPORTER_2"/>
    <property type="match status" value="1"/>
</dbReference>
<comment type="subcellular location">
    <subcellularLocation>
        <location evidence="1">Cell membrane</location>
        <topology evidence="1">Multi-pass membrane protein</topology>
    </subcellularLocation>
</comment>
<name>A0ABP5IP36_9MICO</name>
<gene>
    <name evidence="11" type="ORF">GCM10009823_28430</name>
</gene>
<dbReference type="RefSeq" id="WP_344337967.1">
    <property type="nucleotide sequence ID" value="NZ_BAAAPZ010000017.1"/>
</dbReference>
<dbReference type="PROSITE" id="PS00211">
    <property type="entry name" value="ABC_TRANSPORTER_1"/>
    <property type="match status" value="1"/>
</dbReference>
<dbReference type="PANTHER" id="PTHR43394">
    <property type="entry name" value="ATP-DEPENDENT PERMEASE MDL1, MITOCHONDRIAL"/>
    <property type="match status" value="1"/>
</dbReference>
<evidence type="ECO:0000256" key="6">
    <source>
        <dbReference type="ARBA" id="ARBA00023136"/>
    </source>
</evidence>
<feature type="domain" description="ABC transporter" evidence="9">
    <location>
        <begin position="378"/>
        <end position="612"/>
    </location>
</feature>
<dbReference type="InterPro" id="IPR027417">
    <property type="entry name" value="P-loop_NTPase"/>
</dbReference>
<dbReference type="Pfam" id="PF00005">
    <property type="entry name" value="ABC_tran"/>
    <property type="match status" value="1"/>
</dbReference>
<dbReference type="InterPro" id="IPR003439">
    <property type="entry name" value="ABC_transporter-like_ATP-bd"/>
</dbReference>
<feature type="transmembrane region" description="Helical" evidence="8">
    <location>
        <begin position="34"/>
        <end position="59"/>
    </location>
</feature>
<dbReference type="Gene3D" id="1.20.1560.10">
    <property type="entry name" value="ABC transporter type 1, transmembrane domain"/>
    <property type="match status" value="1"/>
</dbReference>
<proteinExistence type="predicted"/>
<evidence type="ECO:0000256" key="3">
    <source>
        <dbReference type="ARBA" id="ARBA00022741"/>
    </source>
</evidence>
<feature type="region of interest" description="Disordered" evidence="7">
    <location>
        <begin position="344"/>
        <end position="368"/>
    </location>
</feature>
<evidence type="ECO:0000256" key="8">
    <source>
        <dbReference type="SAM" id="Phobius"/>
    </source>
</evidence>
<keyword evidence="5 8" id="KW-1133">Transmembrane helix</keyword>
<evidence type="ECO:0000256" key="4">
    <source>
        <dbReference type="ARBA" id="ARBA00022840"/>
    </source>
</evidence>
<dbReference type="PROSITE" id="PS50929">
    <property type="entry name" value="ABC_TM1F"/>
    <property type="match status" value="1"/>
</dbReference>
<dbReference type="InterPro" id="IPR003593">
    <property type="entry name" value="AAA+_ATPase"/>
</dbReference>
<feature type="transmembrane region" description="Helical" evidence="8">
    <location>
        <begin position="177"/>
        <end position="195"/>
    </location>
</feature>
<evidence type="ECO:0000313" key="11">
    <source>
        <dbReference type="EMBL" id="GAA2104044.1"/>
    </source>
</evidence>
<feature type="transmembrane region" description="Helical" evidence="8">
    <location>
        <begin position="71"/>
        <end position="91"/>
    </location>
</feature>
<keyword evidence="2 8" id="KW-0812">Transmembrane</keyword>
<evidence type="ECO:0000256" key="5">
    <source>
        <dbReference type="ARBA" id="ARBA00022989"/>
    </source>
</evidence>
<keyword evidence="12" id="KW-1185">Reference proteome</keyword>
<evidence type="ECO:0000313" key="12">
    <source>
        <dbReference type="Proteomes" id="UP001500984"/>
    </source>
</evidence>
<feature type="transmembrane region" description="Helical" evidence="8">
    <location>
        <begin position="147"/>
        <end position="171"/>
    </location>
</feature>
<evidence type="ECO:0000259" key="9">
    <source>
        <dbReference type="PROSITE" id="PS50893"/>
    </source>
</evidence>
<organism evidence="11 12">
    <name type="scientific">Brevibacterium salitolerans</name>
    <dbReference type="NCBI Taxonomy" id="1403566"/>
    <lineage>
        <taxon>Bacteria</taxon>
        <taxon>Bacillati</taxon>
        <taxon>Actinomycetota</taxon>
        <taxon>Actinomycetes</taxon>
        <taxon>Micrococcales</taxon>
        <taxon>Brevibacteriaceae</taxon>
        <taxon>Brevibacterium</taxon>
    </lineage>
</organism>
<dbReference type="Pfam" id="PF00664">
    <property type="entry name" value="ABC_membrane"/>
    <property type="match status" value="1"/>
</dbReference>
<comment type="caution">
    <text evidence="11">The sequence shown here is derived from an EMBL/GenBank/DDBJ whole genome shotgun (WGS) entry which is preliminary data.</text>
</comment>
<keyword evidence="4 11" id="KW-0067">ATP-binding</keyword>
<feature type="transmembrane region" description="Helical" evidence="8">
    <location>
        <begin position="276"/>
        <end position="301"/>
    </location>
</feature>
<keyword evidence="6 8" id="KW-0472">Membrane</keyword>
<protein>
    <submittedName>
        <fullName evidence="11">ABC transporter ATP-binding protein</fullName>
    </submittedName>
</protein>
<dbReference type="GO" id="GO:0005524">
    <property type="term" value="F:ATP binding"/>
    <property type="evidence" value="ECO:0007669"/>
    <property type="project" value="UniProtKB-KW"/>
</dbReference>
<evidence type="ECO:0000256" key="2">
    <source>
        <dbReference type="ARBA" id="ARBA00022692"/>
    </source>
</evidence>
<evidence type="ECO:0000259" key="10">
    <source>
        <dbReference type="PROSITE" id="PS50929"/>
    </source>
</evidence>
<dbReference type="InterPro" id="IPR036640">
    <property type="entry name" value="ABC1_TM_sf"/>
</dbReference>
<dbReference type="SUPFAM" id="SSF52540">
    <property type="entry name" value="P-loop containing nucleoside triphosphate hydrolases"/>
    <property type="match status" value="1"/>
</dbReference>
<accession>A0ABP5IP36</accession>
<dbReference type="EMBL" id="BAAAPZ010000017">
    <property type="protein sequence ID" value="GAA2104044.1"/>
    <property type="molecule type" value="Genomic_DNA"/>
</dbReference>
<dbReference type="Gene3D" id="3.40.50.300">
    <property type="entry name" value="P-loop containing nucleotide triphosphate hydrolases"/>
    <property type="match status" value="1"/>
</dbReference>
<evidence type="ECO:0000256" key="1">
    <source>
        <dbReference type="ARBA" id="ARBA00004651"/>
    </source>
</evidence>
<feature type="domain" description="ABC transmembrane type-1" evidence="10">
    <location>
        <begin position="35"/>
        <end position="320"/>
    </location>
</feature>
<dbReference type="SUPFAM" id="SSF90123">
    <property type="entry name" value="ABC transporter transmembrane region"/>
    <property type="match status" value="1"/>
</dbReference>
<sequence length="618" mass="66169">MNRNPEEPDTLPEDIAARARRLLGELVRPQLRGYALLIGLLAAFGLGNAIGPVFIARALDEGIPGAVAGDTWALMSPLLVFVLITGLTGLFDFASTRLTGTLAQRLMVALRRRLFDHVQRLGIGYHEKSTSGRLVARQTSDMENIQIFLSGSLQEMAIGLSTMGVIAVALLVMDWRLALVIFAGFVPLLWVSIAANRAQRRNQRRTRTAIARVIVQFVETMGGIRAVQSFRRERTNERRLAAEDAKYREATAASLRNVGWFAASTRWIGNLSMAGVLFTGGWLVMGDGLQVGVLTAFLLYVRRFYGPLDELVQAFTMYQSAQAALEKVTAVLDAEPEVVEPSVPVRLPSRSGSGNGGAALGAGAAPPPAGEVRAGRTVSFSGVSFSYAGGETVLPEFDLTIPAGQTVALVGQTGAGKSTLVKLLARFYDPTGGTIRLDGVCLRDLADAQLRQSVVMVTQESYLFGGSIGDNIRIGRPEATDAQVRAAAEAVGLAPFVARMPDGYDTDVKKRGGRLSSGQRQLVSFARAFLADPDVLVLDEATAHLDIPSERQVQAALATVLEGRTAVIIAHRLSTVEIADRVLVMEHGEIVEDGAPGDLITAGGRFAGLHAAWEESRA</sequence>
<evidence type="ECO:0000256" key="7">
    <source>
        <dbReference type="SAM" id="MobiDB-lite"/>
    </source>
</evidence>
<dbReference type="Proteomes" id="UP001500984">
    <property type="component" value="Unassembled WGS sequence"/>
</dbReference>
<dbReference type="InterPro" id="IPR039421">
    <property type="entry name" value="Type_1_exporter"/>
</dbReference>
<dbReference type="CDD" id="cd18546">
    <property type="entry name" value="ABC_6TM_Rv0194_D2_like"/>
    <property type="match status" value="1"/>
</dbReference>